<dbReference type="Pfam" id="PF16187">
    <property type="entry name" value="Peptidase_M16_M"/>
    <property type="match status" value="1"/>
</dbReference>
<dbReference type="SUPFAM" id="SSF63411">
    <property type="entry name" value="LuxS/MPP-like metallohydrolase"/>
    <property type="match status" value="2"/>
</dbReference>
<comment type="similarity">
    <text evidence="2">Belongs to the plant dirigent protein family.</text>
</comment>
<evidence type="ECO:0000313" key="9">
    <source>
        <dbReference type="Proteomes" id="UP000604825"/>
    </source>
</evidence>
<dbReference type="AlphaFoldDB" id="A0A811RAB4"/>
<sequence>MPRNWSSKSFTALRSSIHCERSLEDPVQYIEAKRRRRGTGDCERVLMAAAAARATGSSSNVEFIRARSDEREYRRVVLANALEVLVISDPDTDKAAACMEVEVGSFSDSRASRTSLGPGVMHHFSQKSLKIVGLTEHMLFYASEKYPGEYEYMKYITEVTFPTVLRKSPLSQLWYKPDMLFSTPKVHIIIDFHCPLSSHSPEAVVATELFVDLLVDYLNSYAYNAHIAGLFYSIYLTSAGFQQWMLLTATFIIIMLTVAILMQCEVTGGYNDKMRLLLNAILVQIANFEVKPNRFSALKRTRLPLRRLLLLLAVAVPGAAAPAAPVALHRGAPTDPPTDPVVAPAAGPAAASGAARAASAGAAATGNAGAAGAGVGDHPLTFFMHDILGGSQPSGRIVTGVVASVASVAANGQLPFARPNTNIFPIQGAMSLPQGASNLINSNNVCHSCGCTPRPSGLARPAAASGDGAGGGICTANSTRRATSGEGCGVRLLSETCTVDSNTSAVAALQGSRRRFAGCGTRTSQAAAAMLSRMTGKEGTRSWRHVLRREGTCVARRGGTSTRCSCSAGGCGWAGHPYNVPYVAGLGGTSSAVVQNNGNPVNGGNKNIPFVNAGDLPSGVTLQNLLFGTTTVIDDELTEGHELGAGVIGRAQGFYVASSQDGTSKTIVLTAMFEGPEAPHGGDTLSCFGVHRMAAPESHIAIIGGTGKYEHAKGFAAIQTLHPGDEHTTDGVETLLQFNVHLI</sequence>
<dbReference type="GO" id="GO:0046872">
    <property type="term" value="F:metal ion binding"/>
    <property type="evidence" value="ECO:0007669"/>
    <property type="project" value="InterPro"/>
</dbReference>
<organism evidence="8 9">
    <name type="scientific">Miscanthus lutarioriparius</name>
    <dbReference type="NCBI Taxonomy" id="422564"/>
    <lineage>
        <taxon>Eukaryota</taxon>
        <taxon>Viridiplantae</taxon>
        <taxon>Streptophyta</taxon>
        <taxon>Embryophyta</taxon>
        <taxon>Tracheophyta</taxon>
        <taxon>Spermatophyta</taxon>
        <taxon>Magnoliopsida</taxon>
        <taxon>Liliopsida</taxon>
        <taxon>Poales</taxon>
        <taxon>Poaceae</taxon>
        <taxon>PACMAD clade</taxon>
        <taxon>Panicoideae</taxon>
        <taxon>Andropogonodae</taxon>
        <taxon>Andropogoneae</taxon>
        <taxon>Saccharinae</taxon>
        <taxon>Miscanthus</taxon>
    </lineage>
</organism>
<comment type="subunit">
    <text evidence="3">Homodimer.</text>
</comment>
<gene>
    <name evidence="8" type="ORF">NCGR_LOCUS50261</name>
</gene>
<reference evidence="8" key="1">
    <citation type="submission" date="2020-10" db="EMBL/GenBank/DDBJ databases">
        <authorList>
            <person name="Han B."/>
            <person name="Lu T."/>
            <person name="Zhao Q."/>
            <person name="Huang X."/>
            <person name="Zhao Y."/>
        </authorList>
    </citation>
    <scope>NUCLEOTIDE SEQUENCE</scope>
</reference>
<evidence type="ECO:0000256" key="2">
    <source>
        <dbReference type="ARBA" id="ARBA00010746"/>
    </source>
</evidence>
<keyword evidence="4" id="KW-0964">Secreted</keyword>
<dbReference type="InterPro" id="IPR032632">
    <property type="entry name" value="Peptidase_M16_M"/>
</dbReference>
<dbReference type="InterPro" id="IPR011249">
    <property type="entry name" value="Metalloenz_LuxS/M16"/>
</dbReference>
<dbReference type="EMBL" id="CAJGYO010000014">
    <property type="protein sequence ID" value="CAD6266956.1"/>
    <property type="molecule type" value="Genomic_DNA"/>
</dbReference>
<proteinExistence type="inferred from homology"/>
<feature type="transmembrane region" description="Helical" evidence="6">
    <location>
        <begin position="244"/>
        <end position="264"/>
    </location>
</feature>
<protein>
    <recommendedName>
        <fullName evidence="7">Peptidase M16 middle/third domain-containing protein</fullName>
    </recommendedName>
</protein>
<dbReference type="InterPro" id="IPR004265">
    <property type="entry name" value="Dirigent"/>
</dbReference>
<feature type="domain" description="Peptidase M16 middle/third" evidence="7">
    <location>
        <begin position="157"/>
        <end position="242"/>
    </location>
</feature>
<keyword evidence="6" id="KW-1133">Transmembrane helix</keyword>
<evidence type="ECO:0000256" key="4">
    <source>
        <dbReference type="ARBA" id="ARBA00022525"/>
    </source>
</evidence>
<dbReference type="Pfam" id="PF03018">
    <property type="entry name" value="Dirigent"/>
    <property type="match status" value="1"/>
</dbReference>
<dbReference type="PANTHER" id="PTHR46215">
    <property type="entry name" value="DIRIGENT PROTEIN 24-RELATED"/>
    <property type="match status" value="1"/>
</dbReference>
<evidence type="ECO:0000259" key="7">
    <source>
        <dbReference type="Pfam" id="PF16187"/>
    </source>
</evidence>
<evidence type="ECO:0000256" key="5">
    <source>
        <dbReference type="SAM" id="MobiDB-lite"/>
    </source>
</evidence>
<keyword evidence="9" id="KW-1185">Reference proteome</keyword>
<dbReference type="Gene3D" id="2.40.480.10">
    <property type="entry name" value="Allene oxide cyclase-like"/>
    <property type="match status" value="1"/>
</dbReference>
<comment type="caution">
    <text evidence="8">The sequence shown here is derived from an EMBL/GenBank/DDBJ whole genome shotgun (WGS) entry which is preliminary data.</text>
</comment>
<evidence type="ECO:0000313" key="8">
    <source>
        <dbReference type="EMBL" id="CAD6266956.1"/>
    </source>
</evidence>
<name>A0A811RAB4_9POAL</name>
<keyword evidence="6" id="KW-0472">Membrane</keyword>
<evidence type="ECO:0000256" key="3">
    <source>
        <dbReference type="ARBA" id="ARBA00011738"/>
    </source>
</evidence>
<dbReference type="GO" id="GO:0005576">
    <property type="term" value="C:extracellular region"/>
    <property type="evidence" value="ECO:0007669"/>
    <property type="project" value="UniProtKB-SubCell"/>
</dbReference>
<evidence type="ECO:0000256" key="6">
    <source>
        <dbReference type="SAM" id="Phobius"/>
    </source>
</evidence>
<dbReference type="Gene3D" id="3.30.830.10">
    <property type="entry name" value="Metalloenzyme, LuxS/M16 peptidase-like"/>
    <property type="match status" value="2"/>
</dbReference>
<dbReference type="GO" id="GO:0009699">
    <property type="term" value="P:phenylpropanoid biosynthetic process"/>
    <property type="evidence" value="ECO:0007669"/>
    <property type="project" value="UniProtKB-ARBA"/>
</dbReference>
<feature type="region of interest" description="Disordered" evidence="5">
    <location>
        <begin position="327"/>
        <end position="346"/>
    </location>
</feature>
<keyword evidence="6" id="KW-0812">Transmembrane</keyword>
<dbReference type="Proteomes" id="UP000604825">
    <property type="component" value="Unassembled WGS sequence"/>
</dbReference>
<dbReference type="InterPro" id="IPR044859">
    <property type="entry name" value="Allene_oxi_cyc_Dirigent"/>
</dbReference>
<accession>A0A811RAB4</accession>
<dbReference type="PANTHER" id="PTHR46215:SF15">
    <property type="entry name" value="DIRIGENT PROTEIN 24"/>
    <property type="match status" value="1"/>
</dbReference>
<comment type="subcellular location">
    <subcellularLocation>
        <location evidence="1">Secreted</location>
    </subcellularLocation>
</comment>
<dbReference type="OrthoDB" id="1921494at2759"/>
<feature type="transmembrane region" description="Helical" evidence="6">
    <location>
        <begin position="308"/>
        <end position="328"/>
    </location>
</feature>
<evidence type="ECO:0000256" key="1">
    <source>
        <dbReference type="ARBA" id="ARBA00004613"/>
    </source>
</evidence>